<dbReference type="EMBL" id="JAVDTR010000021">
    <property type="protein sequence ID" value="MDR6726972.1"/>
    <property type="molecule type" value="Genomic_DNA"/>
</dbReference>
<organism evidence="2 3">
    <name type="scientific">Paenibacillus amylolyticus</name>
    <dbReference type="NCBI Taxonomy" id="1451"/>
    <lineage>
        <taxon>Bacteria</taxon>
        <taxon>Bacillati</taxon>
        <taxon>Bacillota</taxon>
        <taxon>Bacilli</taxon>
        <taxon>Bacillales</taxon>
        <taxon>Paenibacillaceae</taxon>
        <taxon>Paenibacillus</taxon>
    </lineage>
</organism>
<keyword evidence="1" id="KW-0812">Transmembrane</keyword>
<keyword evidence="1" id="KW-1133">Transmembrane helix</keyword>
<proteinExistence type="predicted"/>
<dbReference type="AlphaFoldDB" id="A0AAP5H6Y1"/>
<feature type="transmembrane region" description="Helical" evidence="1">
    <location>
        <begin position="47"/>
        <end position="69"/>
    </location>
</feature>
<keyword evidence="1" id="KW-0472">Membrane</keyword>
<accession>A0AAP5H6Y1</accession>
<evidence type="ECO:0000313" key="2">
    <source>
        <dbReference type="EMBL" id="MDR6726972.1"/>
    </source>
</evidence>
<feature type="transmembrane region" description="Helical" evidence="1">
    <location>
        <begin position="142"/>
        <end position="166"/>
    </location>
</feature>
<protein>
    <submittedName>
        <fullName evidence="2">Uncharacterized protein</fullName>
    </submittedName>
</protein>
<feature type="transmembrane region" description="Helical" evidence="1">
    <location>
        <begin position="12"/>
        <end position="35"/>
    </location>
</feature>
<dbReference type="RefSeq" id="WP_310145580.1">
    <property type="nucleotide sequence ID" value="NZ_JAVDTR010000021.1"/>
</dbReference>
<reference evidence="2" key="1">
    <citation type="submission" date="2023-07" db="EMBL/GenBank/DDBJ databases">
        <title>Sorghum-associated microbial communities from plants grown in Nebraska, USA.</title>
        <authorList>
            <person name="Schachtman D."/>
        </authorList>
    </citation>
    <scope>NUCLEOTIDE SEQUENCE</scope>
    <source>
        <strain evidence="2">BE80</strain>
    </source>
</reference>
<comment type="caution">
    <text evidence="2">The sequence shown here is derived from an EMBL/GenBank/DDBJ whole genome shotgun (WGS) entry which is preliminary data.</text>
</comment>
<name>A0AAP5H6Y1_PAEAM</name>
<sequence>MKRYDKGRVRLKWYEYIIIHSFSAILLVLFLILIDAKPTDLKDFIELFVQVNITGALAIAALVASIGTFRWDHYIKGLKGEGMLSSNYRKAYINKNAKKPLYLILFMISAFILLSIVTLIASVFLGASEVSILTVNINIAHVVRWACLSLVAVNLVLSIIMIQYSLKYMKELLYR</sequence>
<dbReference type="Proteomes" id="UP001254832">
    <property type="component" value="Unassembled WGS sequence"/>
</dbReference>
<evidence type="ECO:0000256" key="1">
    <source>
        <dbReference type="SAM" id="Phobius"/>
    </source>
</evidence>
<evidence type="ECO:0000313" key="3">
    <source>
        <dbReference type="Proteomes" id="UP001254832"/>
    </source>
</evidence>
<feature type="transmembrane region" description="Helical" evidence="1">
    <location>
        <begin position="101"/>
        <end position="127"/>
    </location>
</feature>
<gene>
    <name evidence="2" type="ORF">J2W91_005497</name>
</gene>